<dbReference type="Proteomes" id="UP000000345">
    <property type="component" value="Chromosome"/>
</dbReference>
<protein>
    <submittedName>
        <fullName evidence="2">KaiB-related protein</fullName>
    </submittedName>
</protein>
<reference evidence="2 3" key="2">
    <citation type="journal article" date="2010" name="J. Bacteriol.">
        <title>Complete genome sequence of Methanothermobacter marburgensis, a methanoarchaeon model organism.</title>
        <authorList>
            <person name="Liesegang H."/>
            <person name="Kaster A.K."/>
            <person name="Wiezer A."/>
            <person name="Goenrich M."/>
            <person name="Wollherr A."/>
            <person name="Seedorf H."/>
            <person name="Gottschalk G."/>
            <person name="Thauer R.K."/>
        </authorList>
    </citation>
    <scope>NUCLEOTIDE SEQUENCE [LARGE SCALE GENOMIC DNA]</scope>
    <source>
        <strain evidence="3">ATCC BAA-927 / DSM 2133 / JCM 14651 / NBRC 100331 / OCM 82 / Marburg</strain>
    </source>
</reference>
<gene>
    <name evidence="2" type="ordered locus">MTBMA_c14780</name>
</gene>
<dbReference type="InterPro" id="IPR036249">
    <property type="entry name" value="Thioredoxin-like_sf"/>
</dbReference>
<evidence type="ECO:0000259" key="1">
    <source>
        <dbReference type="SMART" id="SM01248"/>
    </source>
</evidence>
<dbReference type="InterPro" id="IPR039022">
    <property type="entry name" value="KaiB-like"/>
</dbReference>
<name>D9PXV9_METTM</name>
<organism evidence="2 3">
    <name type="scientific">Methanothermobacter marburgensis (strain ATCC BAA-927 / DSM 2133 / JCM 14651 / NBRC 100331 / OCM 82 / Marburg)</name>
    <name type="common">Methanobacterium thermoautotrophicum</name>
    <dbReference type="NCBI Taxonomy" id="79929"/>
    <lineage>
        <taxon>Archaea</taxon>
        <taxon>Methanobacteriati</taxon>
        <taxon>Methanobacteriota</taxon>
        <taxon>Methanomada group</taxon>
        <taxon>Methanobacteria</taxon>
        <taxon>Methanobacteriales</taxon>
        <taxon>Methanobacteriaceae</taxon>
        <taxon>Methanothermobacter</taxon>
    </lineage>
</organism>
<dbReference type="EMBL" id="CP001710">
    <property type="protein sequence ID" value="ADL59057.1"/>
    <property type="molecule type" value="Genomic_DNA"/>
</dbReference>
<feature type="domain" description="KaiB" evidence="1">
    <location>
        <begin position="5"/>
        <end position="81"/>
    </location>
</feature>
<dbReference type="SUPFAM" id="SSF52833">
    <property type="entry name" value="Thioredoxin-like"/>
    <property type="match status" value="1"/>
</dbReference>
<accession>D9PXV9</accession>
<dbReference type="HOGENOM" id="CLU_144073_2_0_2"/>
<dbReference type="GO" id="GO:0048511">
    <property type="term" value="P:rhythmic process"/>
    <property type="evidence" value="ECO:0007669"/>
    <property type="project" value="InterPro"/>
</dbReference>
<reference key="1">
    <citation type="submission" date="2009-08" db="EMBL/GenBank/DDBJ databases">
        <title>The genome sequence of Methanothermobacter marburgensis.</title>
        <authorList>
            <person name="Kaster A."/>
            <person name="Seedorf H."/>
            <person name="Goenrich M."/>
            <person name="Wiezer A."/>
            <person name="Liesegang H."/>
            <person name="Thauer R."/>
            <person name="Gottschalk G."/>
        </authorList>
    </citation>
    <scope>NUCLEOTIDE SEQUENCE</scope>
    <source>
        <strain>Marburg</strain>
    </source>
</reference>
<dbReference type="OrthoDB" id="82225at2157"/>
<dbReference type="Pfam" id="PF07689">
    <property type="entry name" value="KaiB"/>
    <property type="match status" value="1"/>
</dbReference>
<keyword evidence="3" id="KW-1185">Reference proteome</keyword>
<evidence type="ECO:0000313" key="3">
    <source>
        <dbReference type="Proteomes" id="UP000000345"/>
    </source>
</evidence>
<evidence type="ECO:0000313" key="2">
    <source>
        <dbReference type="EMBL" id="ADL59057.1"/>
    </source>
</evidence>
<dbReference type="KEGG" id="mmg:MTBMA_c14780"/>
<dbReference type="PaxDb" id="79929-MTBMA_c14780"/>
<dbReference type="SMART" id="SM01248">
    <property type="entry name" value="KaiB"/>
    <property type="match status" value="1"/>
</dbReference>
<dbReference type="PANTHER" id="PTHR41709">
    <property type="entry name" value="KAIB-LIKE PROTEIN 1"/>
    <property type="match status" value="1"/>
</dbReference>
<dbReference type="STRING" id="79929.MTBMA_c14780"/>
<dbReference type="AlphaFoldDB" id="D9PXV9"/>
<dbReference type="InterPro" id="IPR011649">
    <property type="entry name" value="KaiB_domain"/>
</dbReference>
<sequence length="81" mass="8915">MIHLRIYIAGDNLSAAALENLRNVMGDDAKLEVVDVRGDPEIARENGVIAIPTLERISPGPRRRVIGDLNDPDALRRFIGI</sequence>
<dbReference type="Gene3D" id="3.40.30.10">
    <property type="entry name" value="Glutaredoxin"/>
    <property type="match status" value="1"/>
</dbReference>
<dbReference type="GeneID" id="9705187"/>
<dbReference type="GeneID" id="77400251"/>
<dbReference type="RefSeq" id="WP_013296268.1">
    <property type="nucleotide sequence ID" value="NC_014408.1"/>
</dbReference>
<dbReference type="PANTHER" id="PTHR41709:SF2">
    <property type="entry name" value="CIRCADIAN CLOCK PROTEIN KAIB2"/>
    <property type="match status" value="1"/>
</dbReference>
<proteinExistence type="predicted"/>